<name>A0A916JBH9_9BACT</name>
<feature type="domain" description="Calcineurin-like phosphoesterase" evidence="1">
    <location>
        <begin position="4"/>
        <end position="167"/>
    </location>
</feature>
<dbReference type="AlphaFoldDB" id="A0A916JBH9"/>
<dbReference type="SUPFAM" id="SSF56300">
    <property type="entry name" value="Metallo-dependent phosphatases"/>
    <property type="match status" value="1"/>
</dbReference>
<proteinExistence type="predicted"/>
<keyword evidence="2" id="KW-0378">Hydrolase</keyword>
<accession>A0A916JBH9</accession>
<dbReference type="Gene3D" id="3.60.21.10">
    <property type="match status" value="1"/>
</dbReference>
<evidence type="ECO:0000313" key="2">
    <source>
        <dbReference type="EMBL" id="CAG5002089.1"/>
    </source>
</evidence>
<dbReference type="Proteomes" id="UP000680038">
    <property type="component" value="Unassembled WGS sequence"/>
</dbReference>
<keyword evidence="3" id="KW-1185">Reference proteome</keyword>
<dbReference type="Pfam" id="PF00149">
    <property type="entry name" value="Metallophos"/>
    <property type="match status" value="1"/>
</dbReference>
<dbReference type="GO" id="GO:0008803">
    <property type="term" value="F:bis(5'-nucleosyl)-tetraphosphatase (symmetrical) activity"/>
    <property type="evidence" value="ECO:0007669"/>
    <property type="project" value="UniProtKB-EC"/>
</dbReference>
<dbReference type="InterPro" id="IPR004843">
    <property type="entry name" value="Calcineurin-like_PHP"/>
</dbReference>
<dbReference type="GO" id="GO:0005737">
    <property type="term" value="C:cytoplasm"/>
    <property type="evidence" value="ECO:0007669"/>
    <property type="project" value="TreeGrafter"/>
</dbReference>
<evidence type="ECO:0000259" key="1">
    <source>
        <dbReference type="Pfam" id="PF00149"/>
    </source>
</evidence>
<dbReference type="PANTHER" id="PTHR42850:SF7">
    <property type="entry name" value="BIS(5'-NUCLEOSYL)-TETRAPHOSPHATASE PRPE [ASYMMETRICAL]"/>
    <property type="match status" value="1"/>
</dbReference>
<dbReference type="EC" id="3.6.1.41" evidence="2"/>
<comment type="caution">
    <text evidence="2">The sequence shown here is derived from an EMBL/GenBank/DDBJ whole genome shotgun (WGS) entry which is preliminary data.</text>
</comment>
<dbReference type="InterPro" id="IPR050126">
    <property type="entry name" value="Ap4A_hydrolase"/>
</dbReference>
<dbReference type="EMBL" id="CAJRAF010000002">
    <property type="protein sequence ID" value="CAG5002089.1"/>
    <property type="molecule type" value="Genomic_DNA"/>
</dbReference>
<gene>
    <name evidence="2" type="primary">apaH</name>
    <name evidence="2" type="ORF">DYBT9275_02805</name>
</gene>
<dbReference type="GO" id="GO:0016791">
    <property type="term" value="F:phosphatase activity"/>
    <property type="evidence" value="ECO:0007669"/>
    <property type="project" value="TreeGrafter"/>
</dbReference>
<sequence length="303" mass="35145">MTDFIGDIHGHADKLEELLLKMGYTHRNGSYSHPERKVLFVGDYIDRGPKIRETLRIVKDMVDSGNATALMGNHEFNAITFHYELEGGGHLRKHLIKNMIQHYETIRQFHNRQKEYDDYIEWFKTLALFQETESFRAVHAGWDNQSIAFLSKTLPNGKLTDDLIYKSEKKETELTTALEITLRGKQITLPAGHYYEDEDGTKRNEIRVKWWKNPMQLSYSEISVDPIATLPETPVDLSLLPNADYYNHESKPVFFGHYWLRGTPVLIQQNLCCLDFSIAKNGHLAAYRFDGEKELSDSKLVYV</sequence>
<protein>
    <submittedName>
        <fullName evidence="2">Bis(5'-nucleosyl)-tetraphosphatase, symmetrical</fullName>
        <ecNumber evidence="2">3.6.1.41</ecNumber>
    </submittedName>
</protein>
<dbReference type="InterPro" id="IPR029052">
    <property type="entry name" value="Metallo-depent_PP-like"/>
</dbReference>
<dbReference type="PANTHER" id="PTHR42850">
    <property type="entry name" value="METALLOPHOSPHOESTERASE"/>
    <property type="match status" value="1"/>
</dbReference>
<organism evidence="2 3">
    <name type="scientific">Dyadobacter helix</name>
    <dbReference type="NCBI Taxonomy" id="2822344"/>
    <lineage>
        <taxon>Bacteria</taxon>
        <taxon>Pseudomonadati</taxon>
        <taxon>Bacteroidota</taxon>
        <taxon>Cytophagia</taxon>
        <taxon>Cytophagales</taxon>
        <taxon>Spirosomataceae</taxon>
        <taxon>Dyadobacter</taxon>
    </lineage>
</organism>
<evidence type="ECO:0000313" key="3">
    <source>
        <dbReference type="Proteomes" id="UP000680038"/>
    </source>
</evidence>
<dbReference type="RefSeq" id="WP_215239372.1">
    <property type="nucleotide sequence ID" value="NZ_CAJRAF010000002.1"/>
</dbReference>
<reference evidence="2" key="1">
    <citation type="submission" date="2021-04" db="EMBL/GenBank/DDBJ databases">
        <authorList>
            <person name="Rodrigo-Torres L."/>
            <person name="Arahal R. D."/>
            <person name="Lucena T."/>
        </authorList>
    </citation>
    <scope>NUCLEOTIDE SEQUENCE</scope>
    <source>
        <strain evidence="2">CECT 9275</strain>
    </source>
</reference>